<sequence>ELQGLANHCELFHCVHTYREANSTSDLLSKQSHKQDIIQHYYTFNQLPKAASGSYILEEAGILSFKRKRNKSFRLVFIKVFSSKGQHYSMEYIQPKSQTFNVLRPKPSVAIGSYLQLWTFIKVKLCILVKIRSVFPYILWPMRWTKVVDMFCVNMRVESFLADMEKSSQF</sequence>
<feature type="non-terminal residue" evidence="1">
    <location>
        <position position="170"/>
    </location>
</feature>
<gene>
    <name evidence="1" type="ORF">H5410_003029</name>
</gene>
<accession>A0A9J6B3W4</accession>
<organism evidence="1 2">
    <name type="scientific">Solanum commersonii</name>
    <name type="common">Commerson's wild potato</name>
    <name type="synonym">Commerson's nightshade</name>
    <dbReference type="NCBI Taxonomy" id="4109"/>
    <lineage>
        <taxon>Eukaryota</taxon>
        <taxon>Viridiplantae</taxon>
        <taxon>Streptophyta</taxon>
        <taxon>Embryophyta</taxon>
        <taxon>Tracheophyta</taxon>
        <taxon>Spermatophyta</taxon>
        <taxon>Magnoliopsida</taxon>
        <taxon>eudicotyledons</taxon>
        <taxon>Gunneridae</taxon>
        <taxon>Pentapetalae</taxon>
        <taxon>asterids</taxon>
        <taxon>lamiids</taxon>
        <taxon>Solanales</taxon>
        <taxon>Solanaceae</taxon>
        <taxon>Solanoideae</taxon>
        <taxon>Solaneae</taxon>
        <taxon>Solanum</taxon>
    </lineage>
</organism>
<reference evidence="1 2" key="1">
    <citation type="submission" date="2020-09" db="EMBL/GenBank/DDBJ databases">
        <title>De no assembly of potato wild relative species, Solanum commersonii.</title>
        <authorList>
            <person name="Cho K."/>
        </authorList>
    </citation>
    <scope>NUCLEOTIDE SEQUENCE [LARGE SCALE GENOMIC DNA]</scope>
    <source>
        <strain evidence="1">LZ3.2</strain>
        <tissue evidence="1">Leaf</tissue>
    </source>
</reference>
<dbReference type="Proteomes" id="UP000824120">
    <property type="component" value="Chromosome 1"/>
</dbReference>
<keyword evidence="2" id="KW-1185">Reference proteome</keyword>
<protein>
    <recommendedName>
        <fullName evidence="3">RNase H type-1 domain-containing protein</fullName>
    </recommendedName>
</protein>
<dbReference type="OrthoDB" id="1270183at2759"/>
<evidence type="ECO:0000313" key="2">
    <source>
        <dbReference type="Proteomes" id="UP000824120"/>
    </source>
</evidence>
<evidence type="ECO:0008006" key="3">
    <source>
        <dbReference type="Google" id="ProtNLM"/>
    </source>
</evidence>
<evidence type="ECO:0000313" key="1">
    <source>
        <dbReference type="EMBL" id="KAG5631312.1"/>
    </source>
</evidence>
<name>A0A9J6B3W4_SOLCO</name>
<proteinExistence type="predicted"/>
<dbReference type="AlphaFoldDB" id="A0A9J6B3W4"/>
<comment type="caution">
    <text evidence="1">The sequence shown here is derived from an EMBL/GenBank/DDBJ whole genome shotgun (WGS) entry which is preliminary data.</text>
</comment>
<dbReference type="EMBL" id="JACXVP010000001">
    <property type="protein sequence ID" value="KAG5631312.1"/>
    <property type="molecule type" value="Genomic_DNA"/>
</dbReference>